<comment type="catalytic activity">
    <reaction evidence="17">
        <text>Cu(2+)(in) + ATP + H2O = Cu(2+)(out) + ADP + phosphate + H(+)</text>
        <dbReference type="Rhea" id="RHEA:10376"/>
        <dbReference type="ChEBI" id="CHEBI:15377"/>
        <dbReference type="ChEBI" id="CHEBI:15378"/>
        <dbReference type="ChEBI" id="CHEBI:29036"/>
        <dbReference type="ChEBI" id="CHEBI:30616"/>
        <dbReference type="ChEBI" id="CHEBI:43474"/>
        <dbReference type="ChEBI" id="CHEBI:456216"/>
        <dbReference type="EC" id="7.2.2.9"/>
    </reaction>
</comment>
<evidence type="ECO:0000313" key="22">
    <source>
        <dbReference type="Proteomes" id="UP000290253"/>
    </source>
</evidence>
<evidence type="ECO:0000256" key="15">
    <source>
        <dbReference type="ARBA" id="ARBA00023065"/>
    </source>
</evidence>
<dbReference type="RefSeq" id="WP_129206681.1">
    <property type="nucleotide sequence ID" value="NZ_BMGU01000001.1"/>
</dbReference>
<dbReference type="GO" id="GO:0055070">
    <property type="term" value="P:copper ion homeostasis"/>
    <property type="evidence" value="ECO:0007669"/>
    <property type="project" value="TreeGrafter"/>
</dbReference>
<dbReference type="SUPFAM" id="SSF56784">
    <property type="entry name" value="HAD-like"/>
    <property type="match status" value="1"/>
</dbReference>
<keyword evidence="9" id="KW-0187">Copper transport</keyword>
<dbReference type="Pfam" id="PF00403">
    <property type="entry name" value="HMA"/>
    <property type="match status" value="1"/>
</dbReference>
<evidence type="ECO:0000256" key="3">
    <source>
        <dbReference type="ARBA" id="ARBA00022448"/>
    </source>
</evidence>
<dbReference type="Gene3D" id="3.40.50.1000">
    <property type="entry name" value="HAD superfamily/HAD-like"/>
    <property type="match status" value="1"/>
</dbReference>
<keyword evidence="6 19" id="KW-0812">Transmembrane</keyword>
<dbReference type="GO" id="GO:0140581">
    <property type="term" value="F:P-type monovalent copper transporter activity"/>
    <property type="evidence" value="ECO:0007669"/>
    <property type="project" value="UniProtKB-EC"/>
</dbReference>
<dbReference type="InterPro" id="IPR059000">
    <property type="entry name" value="ATPase_P-type_domA"/>
</dbReference>
<keyword evidence="4 19" id="KW-1003">Cell membrane</keyword>
<dbReference type="InterPro" id="IPR044492">
    <property type="entry name" value="P_typ_ATPase_HD_dom"/>
</dbReference>
<evidence type="ECO:0000256" key="8">
    <source>
        <dbReference type="ARBA" id="ARBA00022741"/>
    </source>
</evidence>
<dbReference type="Gene3D" id="3.40.1110.10">
    <property type="entry name" value="Calcium-transporting ATPase, cytoplasmic domain N"/>
    <property type="match status" value="1"/>
</dbReference>
<evidence type="ECO:0000256" key="2">
    <source>
        <dbReference type="ARBA" id="ARBA00006024"/>
    </source>
</evidence>
<dbReference type="NCBIfam" id="TIGR01525">
    <property type="entry name" value="ATPase-IB_hvy"/>
    <property type="match status" value="1"/>
</dbReference>
<evidence type="ECO:0000256" key="5">
    <source>
        <dbReference type="ARBA" id="ARBA00022553"/>
    </source>
</evidence>
<dbReference type="PRINTS" id="PR00943">
    <property type="entry name" value="CUATPASE"/>
</dbReference>
<feature type="domain" description="HMA" evidence="20">
    <location>
        <begin position="14"/>
        <end position="80"/>
    </location>
</feature>
<comment type="catalytic activity">
    <reaction evidence="18">
        <text>Cu(+)(in) + ATP + H2O = Cu(+)(out) + ADP + phosphate + H(+)</text>
        <dbReference type="Rhea" id="RHEA:25792"/>
        <dbReference type="ChEBI" id="CHEBI:15377"/>
        <dbReference type="ChEBI" id="CHEBI:15378"/>
        <dbReference type="ChEBI" id="CHEBI:30616"/>
        <dbReference type="ChEBI" id="CHEBI:43474"/>
        <dbReference type="ChEBI" id="CHEBI:49552"/>
        <dbReference type="ChEBI" id="CHEBI:456216"/>
        <dbReference type="EC" id="7.2.2.8"/>
    </reaction>
</comment>
<keyword evidence="22" id="KW-1185">Reference proteome</keyword>
<evidence type="ECO:0000256" key="17">
    <source>
        <dbReference type="ARBA" id="ARBA00047424"/>
    </source>
</evidence>
<evidence type="ECO:0000256" key="14">
    <source>
        <dbReference type="ARBA" id="ARBA00023008"/>
    </source>
</evidence>
<dbReference type="Gene3D" id="2.70.150.10">
    <property type="entry name" value="Calcium-transporting ATPase, cytoplasmic transduction domain A"/>
    <property type="match status" value="1"/>
</dbReference>
<keyword evidence="3" id="KW-0813">Transport</keyword>
<dbReference type="InterPro" id="IPR018303">
    <property type="entry name" value="ATPase_P-typ_P_site"/>
</dbReference>
<proteinExistence type="inferred from homology"/>
<dbReference type="InterPro" id="IPR023299">
    <property type="entry name" value="ATPase_P-typ_cyto_dom_N"/>
</dbReference>
<keyword evidence="14" id="KW-0186">Copper</keyword>
<evidence type="ECO:0000313" key="21">
    <source>
        <dbReference type="EMBL" id="RXS96899.1"/>
    </source>
</evidence>
<dbReference type="InterPro" id="IPR027256">
    <property type="entry name" value="P-typ_ATPase_IB"/>
</dbReference>
<dbReference type="EMBL" id="SDMK01000001">
    <property type="protein sequence ID" value="RXS96899.1"/>
    <property type="molecule type" value="Genomic_DNA"/>
</dbReference>
<dbReference type="PROSITE" id="PS50846">
    <property type="entry name" value="HMA_2"/>
    <property type="match status" value="1"/>
</dbReference>
<dbReference type="InterPro" id="IPR023298">
    <property type="entry name" value="ATPase_P-typ_TM_dom_sf"/>
</dbReference>
<dbReference type="Pfam" id="PF00702">
    <property type="entry name" value="Hydrolase"/>
    <property type="match status" value="1"/>
</dbReference>
<keyword evidence="5" id="KW-0597">Phosphoprotein</keyword>
<keyword evidence="8 19" id="KW-0547">Nucleotide-binding</keyword>
<evidence type="ECO:0000256" key="13">
    <source>
        <dbReference type="ARBA" id="ARBA00022989"/>
    </source>
</evidence>
<reference evidence="21 22" key="1">
    <citation type="journal article" date="2016" name="Int. J. Syst. Evol. Microbiol.">
        <title>Acidipila dinghuensis sp. nov., an acidobacterium isolated from forest soil.</title>
        <authorList>
            <person name="Jiang Y.W."/>
            <person name="Wang J."/>
            <person name="Chen M.H."/>
            <person name="Lv Y.Y."/>
            <person name="Qiu L.H."/>
        </authorList>
    </citation>
    <scope>NUCLEOTIDE SEQUENCE [LARGE SCALE GENOMIC DNA]</scope>
    <source>
        <strain evidence="21 22">DHOF10</strain>
    </source>
</reference>
<dbReference type="InterPro" id="IPR008250">
    <property type="entry name" value="ATPase_P-typ_transduc_dom_A_sf"/>
</dbReference>
<feature type="transmembrane region" description="Helical" evidence="19">
    <location>
        <begin position="388"/>
        <end position="410"/>
    </location>
</feature>
<keyword evidence="15" id="KW-0406">Ion transport</keyword>
<keyword evidence="12" id="KW-1278">Translocase</keyword>
<feature type="transmembrane region" description="Helical" evidence="19">
    <location>
        <begin position="205"/>
        <end position="224"/>
    </location>
</feature>
<keyword evidence="13 19" id="KW-1133">Transmembrane helix</keyword>
<evidence type="ECO:0000256" key="19">
    <source>
        <dbReference type="RuleBase" id="RU362081"/>
    </source>
</evidence>
<evidence type="ECO:0000256" key="18">
    <source>
        <dbReference type="ARBA" id="ARBA00049289"/>
    </source>
</evidence>
<gene>
    <name evidence="21" type="ORF">ESZ00_02870</name>
</gene>
<accession>A0A4Q1SHN2</accession>
<comment type="caution">
    <text evidence="21">The sequence shown here is derived from an EMBL/GenBank/DDBJ whole genome shotgun (WGS) entry which is preliminary data.</text>
</comment>
<dbReference type="Gene3D" id="3.30.70.100">
    <property type="match status" value="1"/>
</dbReference>
<dbReference type="GO" id="GO:0016887">
    <property type="term" value="F:ATP hydrolysis activity"/>
    <property type="evidence" value="ECO:0007669"/>
    <property type="project" value="InterPro"/>
</dbReference>
<dbReference type="SUPFAM" id="SSF55008">
    <property type="entry name" value="HMA, heavy metal-associated domain"/>
    <property type="match status" value="1"/>
</dbReference>
<dbReference type="InterPro" id="IPR017969">
    <property type="entry name" value="Heavy-metal-associated_CS"/>
</dbReference>
<evidence type="ECO:0000256" key="7">
    <source>
        <dbReference type="ARBA" id="ARBA00022723"/>
    </source>
</evidence>
<dbReference type="InterPro" id="IPR036412">
    <property type="entry name" value="HAD-like_sf"/>
</dbReference>
<evidence type="ECO:0000259" key="20">
    <source>
        <dbReference type="PROSITE" id="PS50846"/>
    </source>
</evidence>
<dbReference type="PROSITE" id="PS00154">
    <property type="entry name" value="ATPASE_E1_E2"/>
    <property type="match status" value="1"/>
</dbReference>
<dbReference type="SUPFAM" id="SSF81665">
    <property type="entry name" value="Calcium ATPase, transmembrane domain M"/>
    <property type="match status" value="1"/>
</dbReference>
<comment type="subcellular location">
    <subcellularLocation>
        <location evidence="1">Cell membrane</location>
        <topology evidence="1">Multi-pass membrane protein</topology>
    </subcellularLocation>
</comment>
<dbReference type="OrthoDB" id="9813266at2"/>
<dbReference type="SUPFAM" id="SSF81653">
    <property type="entry name" value="Calcium ATPase, transduction domain A"/>
    <property type="match status" value="1"/>
</dbReference>
<dbReference type="InterPro" id="IPR036163">
    <property type="entry name" value="HMA_dom_sf"/>
</dbReference>
<evidence type="ECO:0000256" key="1">
    <source>
        <dbReference type="ARBA" id="ARBA00004651"/>
    </source>
</evidence>
<evidence type="ECO:0000256" key="6">
    <source>
        <dbReference type="ARBA" id="ARBA00022692"/>
    </source>
</evidence>
<feature type="transmembrane region" description="Helical" evidence="19">
    <location>
        <begin position="236"/>
        <end position="254"/>
    </location>
</feature>
<dbReference type="PROSITE" id="PS01229">
    <property type="entry name" value="COF_2"/>
    <property type="match status" value="1"/>
</dbReference>
<dbReference type="AlphaFoldDB" id="A0A4Q1SHN2"/>
<name>A0A4Q1SHN2_9BACT</name>
<sequence>MAGGTAEKQQEGLERVSFPVTGMTCAACQAFVQKTLGAERGVREATVNLMLHQATVSFDPSATSIAALVEKVRSTGYGAEMPIADASAVSTQEREDKAQAAEYRALRRKAVVTVAAGAVAMLLSMPLMTAGHTSHAAHDPVLGWAMRFVDPVLHSIAPWLFALSPQILRWSLLVLSVAIIAWSGRRFYVKAWSALLHRAADMNTLVALGTGTAFLYSAAATVVPQWFLSHGVALDVYYEAGLLILGFVLTGNTLEARAKGQAVAALHRLAALRPATARVVRDGAQVDVPLEEIRAGETIIVRPGERVPADGEVIAGHSSVDESMLTGEAMPVEKNAGSRLMGGTMNQRGVLRYRATTVGAESTLEQIVRLLREAQGSRAPIQNLADRMSAIFVPAVLGIAVVTLLAWRIFDPAAGAAQAVAAAVAVLVIACPCAMGLAVPTAVMVATGRGAGEGLLIKGGAPLERLAKVDTVVFDKTGTLTQGRPEVVEIVTVIGTNQDEVLRMAASLERASEHPLAGALLRRAGEGMPEAEHFEALTGLGVRGMVEGHAVLVGSRTLMEQYSVSTAELADVADDAAHAGQTALWVSVDGLAKGIVAVADTIKPDAAAAVAGLRALGLRVVMLTGDNERTAQAMAHAVGLSEVIAGVLPEGKVEAVRKLRGERRVVAMVGDGVNDAPALALADVGVTMASGSDVALEAGEVTLMRSDVHSVTTALALSRSAMRVMRQNLFWALIFNAVGIPVAAGVLYPAFGILLSPVLASAAMAVSSFSVVMNSVRLSRMRLG</sequence>
<dbReference type="InterPro" id="IPR006121">
    <property type="entry name" value="HMA_dom"/>
</dbReference>
<dbReference type="SFLD" id="SFLDF00027">
    <property type="entry name" value="p-type_atpase"/>
    <property type="match status" value="1"/>
</dbReference>
<dbReference type="GO" id="GO:0005524">
    <property type="term" value="F:ATP binding"/>
    <property type="evidence" value="ECO:0007669"/>
    <property type="project" value="UniProtKB-UniRule"/>
</dbReference>
<dbReference type="FunFam" id="3.30.70.100:FF:000005">
    <property type="entry name" value="Copper-exporting P-type ATPase A"/>
    <property type="match status" value="1"/>
</dbReference>
<dbReference type="InterPro" id="IPR023214">
    <property type="entry name" value="HAD_sf"/>
</dbReference>
<evidence type="ECO:0000256" key="12">
    <source>
        <dbReference type="ARBA" id="ARBA00022967"/>
    </source>
</evidence>
<feature type="transmembrane region" description="Helical" evidence="19">
    <location>
        <begin position="167"/>
        <end position="184"/>
    </location>
</feature>
<evidence type="ECO:0000256" key="16">
    <source>
        <dbReference type="ARBA" id="ARBA00023136"/>
    </source>
</evidence>
<dbReference type="SFLD" id="SFLDG00002">
    <property type="entry name" value="C1.7:_P-type_atpase_like"/>
    <property type="match status" value="1"/>
</dbReference>
<dbReference type="GO" id="GO:0005507">
    <property type="term" value="F:copper ion binding"/>
    <property type="evidence" value="ECO:0007669"/>
    <property type="project" value="TreeGrafter"/>
</dbReference>
<dbReference type="Pfam" id="PF00122">
    <property type="entry name" value="E1-E2_ATPase"/>
    <property type="match status" value="1"/>
</dbReference>
<dbReference type="NCBIfam" id="TIGR01494">
    <property type="entry name" value="ATPase_P-type"/>
    <property type="match status" value="1"/>
</dbReference>
<dbReference type="PRINTS" id="PR00119">
    <property type="entry name" value="CATATPASE"/>
</dbReference>
<dbReference type="GO" id="GO:0043682">
    <property type="term" value="F:P-type divalent copper transporter activity"/>
    <property type="evidence" value="ECO:0007669"/>
    <property type="project" value="UniProtKB-EC"/>
</dbReference>
<evidence type="ECO:0000256" key="11">
    <source>
        <dbReference type="ARBA" id="ARBA00022842"/>
    </source>
</evidence>
<feature type="transmembrane region" description="Helical" evidence="19">
    <location>
        <begin position="754"/>
        <end position="776"/>
    </location>
</feature>
<dbReference type="PANTHER" id="PTHR43520">
    <property type="entry name" value="ATP7, ISOFORM B"/>
    <property type="match status" value="1"/>
</dbReference>
<organism evidence="21 22">
    <name type="scientific">Silvibacterium dinghuense</name>
    <dbReference type="NCBI Taxonomy" id="1560006"/>
    <lineage>
        <taxon>Bacteria</taxon>
        <taxon>Pseudomonadati</taxon>
        <taxon>Acidobacteriota</taxon>
        <taxon>Terriglobia</taxon>
        <taxon>Terriglobales</taxon>
        <taxon>Acidobacteriaceae</taxon>
        <taxon>Silvibacterium</taxon>
    </lineage>
</organism>
<keyword evidence="11" id="KW-0460">Magnesium</keyword>
<dbReference type="GO" id="GO:0005886">
    <property type="term" value="C:plasma membrane"/>
    <property type="evidence" value="ECO:0007669"/>
    <property type="project" value="UniProtKB-SubCell"/>
</dbReference>
<dbReference type="PANTHER" id="PTHR43520:SF8">
    <property type="entry name" value="P-TYPE CU(+) TRANSPORTER"/>
    <property type="match status" value="1"/>
</dbReference>
<feature type="transmembrane region" description="Helical" evidence="19">
    <location>
        <begin position="729"/>
        <end position="748"/>
    </location>
</feature>
<keyword evidence="7 19" id="KW-0479">Metal-binding</keyword>
<dbReference type="InterPro" id="IPR001757">
    <property type="entry name" value="P_typ_ATPase"/>
</dbReference>
<evidence type="ECO:0000256" key="9">
    <source>
        <dbReference type="ARBA" id="ARBA00022796"/>
    </source>
</evidence>
<dbReference type="CDD" id="cd00371">
    <property type="entry name" value="HMA"/>
    <property type="match status" value="1"/>
</dbReference>
<dbReference type="SFLD" id="SFLDS00003">
    <property type="entry name" value="Haloacid_Dehalogenase"/>
    <property type="match status" value="1"/>
</dbReference>
<evidence type="ECO:0000256" key="10">
    <source>
        <dbReference type="ARBA" id="ARBA00022840"/>
    </source>
</evidence>
<dbReference type="CDD" id="cd02094">
    <property type="entry name" value="P-type_ATPase_Cu-like"/>
    <property type="match status" value="1"/>
</dbReference>
<evidence type="ECO:0000256" key="4">
    <source>
        <dbReference type="ARBA" id="ARBA00022475"/>
    </source>
</evidence>
<dbReference type="NCBIfam" id="TIGR01511">
    <property type="entry name" value="ATPase-IB1_Cu"/>
    <property type="match status" value="1"/>
</dbReference>
<dbReference type="PROSITE" id="PS01047">
    <property type="entry name" value="HMA_1"/>
    <property type="match status" value="1"/>
</dbReference>
<keyword evidence="16 19" id="KW-0472">Membrane</keyword>
<dbReference type="FunFam" id="3.40.50.1000:FF:000144">
    <property type="entry name" value="copper-transporting ATPase 1 isoform X2"/>
    <property type="match status" value="1"/>
</dbReference>
<feature type="transmembrane region" description="Helical" evidence="19">
    <location>
        <begin position="416"/>
        <end position="439"/>
    </location>
</feature>
<dbReference type="Proteomes" id="UP000290253">
    <property type="component" value="Unassembled WGS sequence"/>
</dbReference>
<comment type="similarity">
    <text evidence="2 19">Belongs to the cation transport ATPase (P-type) (TC 3.A.3) family. Type IB subfamily.</text>
</comment>
<feature type="transmembrane region" description="Helical" evidence="19">
    <location>
        <begin position="110"/>
        <end position="128"/>
    </location>
</feature>
<dbReference type="FunFam" id="2.70.150.10:FF:000002">
    <property type="entry name" value="Copper-transporting ATPase 1, putative"/>
    <property type="match status" value="1"/>
</dbReference>
<keyword evidence="10 19" id="KW-0067">ATP-binding</keyword>
<protein>
    <submittedName>
        <fullName evidence="21">Copper-translocating P-type ATPase</fullName>
    </submittedName>
</protein>